<reference evidence="1" key="1">
    <citation type="submission" date="2020-05" db="EMBL/GenBank/DDBJ databases">
        <title>Large-scale comparative analyses of tick genomes elucidate their genetic diversity and vector capacities.</title>
        <authorList>
            <person name="Jia N."/>
            <person name="Wang J."/>
            <person name="Shi W."/>
            <person name="Du L."/>
            <person name="Sun Y."/>
            <person name="Zhan W."/>
            <person name="Jiang J."/>
            <person name="Wang Q."/>
            <person name="Zhang B."/>
            <person name="Ji P."/>
            <person name="Sakyi L.B."/>
            <person name="Cui X."/>
            <person name="Yuan T."/>
            <person name="Jiang B."/>
            <person name="Yang W."/>
            <person name="Lam T.T.-Y."/>
            <person name="Chang Q."/>
            <person name="Ding S."/>
            <person name="Wang X."/>
            <person name="Zhu J."/>
            <person name="Ruan X."/>
            <person name="Zhao L."/>
            <person name="Wei J."/>
            <person name="Que T."/>
            <person name="Du C."/>
            <person name="Cheng J."/>
            <person name="Dai P."/>
            <person name="Han X."/>
            <person name="Huang E."/>
            <person name="Gao Y."/>
            <person name="Liu J."/>
            <person name="Shao H."/>
            <person name="Ye R."/>
            <person name="Li L."/>
            <person name="Wei W."/>
            <person name="Wang X."/>
            <person name="Wang C."/>
            <person name="Yang T."/>
            <person name="Huo Q."/>
            <person name="Li W."/>
            <person name="Guo W."/>
            <person name="Chen H."/>
            <person name="Zhou L."/>
            <person name="Ni X."/>
            <person name="Tian J."/>
            <person name="Zhou Y."/>
            <person name="Sheng Y."/>
            <person name="Liu T."/>
            <person name="Pan Y."/>
            <person name="Xia L."/>
            <person name="Li J."/>
            <person name="Zhao F."/>
            <person name="Cao W."/>
        </authorList>
    </citation>
    <scope>NUCLEOTIDE SEQUENCE</scope>
    <source>
        <strain evidence="1">Hyas-2018</strain>
    </source>
</reference>
<evidence type="ECO:0000313" key="1">
    <source>
        <dbReference type="EMBL" id="KAH6923705.1"/>
    </source>
</evidence>
<accession>A0ACB7RND6</accession>
<protein>
    <submittedName>
        <fullName evidence="1">Uncharacterized protein</fullName>
    </submittedName>
</protein>
<sequence>MNAWSIIQLQNNDDKWCVGVESEVGLDAHPNVDDDRVPAQVWWSCAYTIHGAEWLLRGKPLLGDLSARRLHCLEALVRTAAASLRVSPPEAVASHCLRLLGRLFAVSSPPGTSPTSQDSNPTTSPSATSQPSTNTTAAAAFGSESPDDLVTSTACLARDILGTAGLSPSEPSLPPSVAMTLKTASGGSVLDIDAFGLMVALCLSAPSLFSNTAPLPLGGALDGHVLRLVLALHLVQVILTVEPHEEKMETDSSSPVEEQHKSSEPNSRLLEFCNEVLTAAGMVPQNPSAVSLTFAVMCLVVFAIFLHFLSSRPPPDALCVAGGDTWGALCEFLSVPTDLSSVLEPPVLRQLAIGWASHPQVRVQLRSPSLLRHPVQPNRLVELPSDFSELINEASLFRCPNSDGDDSRSPTLCLICGRILCSQSYCCQVEVGGDRLGACNLHVTVCGAGTGLFLRVRDCKVLLLVGRTKGCYLPPPYVDEYGETDAGLMRGNPLHLCPRRYEQLQHLWLSHGIPEQVAHALEQSTGLSSTNWALM</sequence>
<evidence type="ECO:0000313" key="2">
    <source>
        <dbReference type="Proteomes" id="UP000821845"/>
    </source>
</evidence>
<name>A0ACB7RND6_HYAAI</name>
<dbReference type="EMBL" id="CM023488">
    <property type="protein sequence ID" value="KAH6923705.1"/>
    <property type="molecule type" value="Genomic_DNA"/>
</dbReference>
<dbReference type="Proteomes" id="UP000821845">
    <property type="component" value="Chromosome 8"/>
</dbReference>
<keyword evidence="2" id="KW-1185">Reference proteome</keyword>
<gene>
    <name evidence="1" type="ORF">HPB50_005175</name>
</gene>
<organism evidence="1 2">
    <name type="scientific">Hyalomma asiaticum</name>
    <name type="common">Tick</name>
    <dbReference type="NCBI Taxonomy" id="266040"/>
    <lineage>
        <taxon>Eukaryota</taxon>
        <taxon>Metazoa</taxon>
        <taxon>Ecdysozoa</taxon>
        <taxon>Arthropoda</taxon>
        <taxon>Chelicerata</taxon>
        <taxon>Arachnida</taxon>
        <taxon>Acari</taxon>
        <taxon>Parasitiformes</taxon>
        <taxon>Ixodida</taxon>
        <taxon>Ixodoidea</taxon>
        <taxon>Ixodidae</taxon>
        <taxon>Hyalomminae</taxon>
        <taxon>Hyalomma</taxon>
    </lineage>
</organism>
<proteinExistence type="predicted"/>
<comment type="caution">
    <text evidence="1">The sequence shown here is derived from an EMBL/GenBank/DDBJ whole genome shotgun (WGS) entry which is preliminary data.</text>
</comment>